<evidence type="ECO:0000313" key="3">
    <source>
        <dbReference type="Proteomes" id="UP000276215"/>
    </source>
</evidence>
<name>A0A3N4J9L4_9PEZI</name>
<dbReference type="EMBL" id="ML120447">
    <property type="protein sequence ID" value="RPA93708.1"/>
    <property type="molecule type" value="Genomic_DNA"/>
</dbReference>
<feature type="chain" id="PRO_5018275278" description="REJ domain-containing protein" evidence="1">
    <location>
        <begin position="18"/>
        <end position="132"/>
    </location>
</feature>
<dbReference type="Proteomes" id="UP000276215">
    <property type="component" value="Unassembled WGS sequence"/>
</dbReference>
<dbReference type="AlphaFoldDB" id="A0A3N4J9L4"/>
<evidence type="ECO:0000256" key="1">
    <source>
        <dbReference type="SAM" id="SignalP"/>
    </source>
</evidence>
<keyword evidence="3" id="KW-1185">Reference proteome</keyword>
<accession>A0A3N4J9L4</accession>
<evidence type="ECO:0000313" key="2">
    <source>
        <dbReference type="EMBL" id="RPA93708.1"/>
    </source>
</evidence>
<protein>
    <recommendedName>
        <fullName evidence="4">REJ domain-containing protein</fullName>
    </recommendedName>
</protein>
<reference evidence="2 3" key="1">
    <citation type="journal article" date="2018" name="Nat. Ecol. Evol.">
        <title>Pezizomycetes genomes reveal the molecular basis of ectomycorrhizal truffle lifestyle.</title>
        <authorList>
            <person name="Murat C."/>
            <person name="Payen T."/>
            <person name="Noel B."/>
            <person name="Kuo A."/>
            <person name="Morin E."/>
            <person name="Chen J."/>
            <person name="Kohler A."/>
            <person name="Krizsan K."/>
            <person name="Balestrini R."/>
            <person name="Da Silva C."/>
            <person name="Montanini B."/>
            <person name="Hainaut M."/>
            <person name="Levati E."/>
            <person name="Barry K.W."/>
            <person name="Belfiori B."/>
            <person name="Cichocki N."/>
            <person name="Clum A."/>
            <person name="Dockter R.B."/>
            <person name="Fauchery L."/>
            <person name="Guy J."/>
            <person name="Iotti M."/>
            <person name="Le Tacon F."/>
            <person name="Lindquist E.A."/>
            <person name="Lipzen A."/>
            <person name="Malagnac F."/>
            <person name="Mello A."/>
            <person name="Molinier V."/>
            <person name="Miyauchi S."/>
            <person name="Poulain J."/>
            <person name="Riccioni C."/>
            <person name="Rubini A."/>
            <person name="Sitrit Y."/>
            <person name="Splivallo R."/>
            <person name="Traeger S."/>
            <person name="Wang M."/>
            <person name="Zifcakova L."/>
            <person name="Wipf D."/>
            <person name="Zambonelli A."/>
            <person name="Paolocci F."/>
            <person name="Nowrousian M."/>
            <person name="Ottonello S."/>
            <person name="Baldrian P."/>
            <person name="Spatafora J.W."/>
            <person name="Henrissat B."/>
            <person name="Nagy L.G."/>
            <person name="Aury J.M."/>
            <person name="Wincker P."/>
            <person name="Grigoriev I.V."/>
            <person name="Bonfante P."/>
            <person name="Martin F.M."/>
        </authorList>
    </citation>
    <scope>NUCLEOTIDE SEQUENCE [LARGE SCALE GENOMIC DNA]</scope>
    <source>
        <strain evidence="2 3">120613-1</strain>
    </source>
</reference>
<proteinExistence type="predicted"/>
<gene>
    <name evidence="2" type="ORF">L873DRAFT_1793435</name>
</gene>
<evidence type="ECO:0008006" key="4">
    <source>
        <dbReference type="Google" id="ProtNLM"/>
    </source>
</evidence>
<keyword evidence="1" id="KW-0732">Signal</keyword>
<feature type="signal peptide" evidence="1">
    <location>
        <begin position="1"/>
        <end position="17"/>
    </location>
</feature>
<sequence length="132" mass="13711">MLARPPLLLSSPLPSLALRLLSLSVSDFQPSPPLSGLSVAFISMLSLSAPTATTLDITATNALAPPHTAGAPSHTLLGITPDLQQPATCEATPATTSLQGVSTTMAYMNPTLPPAPLTHSATIHLTRRNLRR</sequence>
<organism evidence="2 3">
    <name type="scientific">Choiromyces venosus 120613-1</name>
    <dbReference type="NCBI Taxonomy" id="1336337"/>
    <lineage>
        <taxon>Eukaryota</taxon>
        <taxon>Fungi</taxon>
        <taxon>Dikarya</taxon>
        <taxon>Ascomycota</taxon>
        <taxon>Pezizomycotina</taxon>
        <taxon>Pezizomycetes</taxon>
        <taxon>Pezizales</taxon>
        <taxon>Tuberaceae</taxon>
        <taxon>Choiromyces</taxon>
    </lineage>
</organism>